<feature type="transmembrane region" description="Helical" evidence="1">
    <location>
        <begin position="119"/>
        <end position="143"/>
    </location>
</feature>
<reference evidence="2 3" key="1">
    <citation type="submission" date="2014-02" db="EMBL/GenBank/DDBJ databases">
        <title>Draft genome sequence of Lysinibacillus odysseyi NBRC 100172.</title>
        <authorList>
            <person name="Zhang F."/>
            <person name="Wang G."/>
            <person name="Zhang L."/>
        </authorList>
    </citation>
    <scope>NUCLEOTIDE SEQUENCE [LARGE SCALE GENOMIC DNA]</scope>
    <source>
        <strain evidence="2 3">NBRC 100172</strain>
    </source>
</reference>
<keyword evidence="3" id="KW-1185">Reference proteome</keyword>
<dbReference type="RefSeq" id="WP_036153220.1">
    <property type="nucleotide sequence ID" value="NZ_AVCX01000008.1"/>
</dbReference>
<feature type="transmembrane region" description="Helical" evidence="1">
    <location>
        <begin position="12"/>
        <end position="31"/>
    </location>
</feature>
<protein>
    <submittedName>
        <fullName evidence="2">ABC transporter permease</fullName>
    </submittedName>
</protein>
<dbReference type="AlphaFoldDB" id="A0A0A3ILZ3"/>
<keyword evidence="1" id="KW-1133">Transmembrane helix</keyword>
<name>A0A0A3ILZ3_9BACI</name>
<organism evidence="2 3">
    <name type="scientific">Lysinibacillus odysseyi 34hs-1 = NBRC 100172</name>
    <dbReference type="NCBI Taxonomy" id="1220589"/>
    <lineage>
        <taxon>Bacteria</taxon>
        <taxon>Bacillati</taxon>
        <taxon>Bacillota</taxon>
        <taxon>Bacilli</taxon>
        <taxon>Bacillales</taxon>
        <taxon>Bacillaceae</taxon>
        <taxon>Lysinibacillus</taxon>
    </lineage>
</organism>
<accession>A0A0A3ILZ3</accession>
<comment type="caution">
    <text evidence="2">The sequence shown here is derived from an EMBL/GenBank/DDBJ whole genome shotgun (WGS) entry which is preliminary data.</text>
</comment>
<dbReference type="EMBL" id="JPVP01000053">
    <property type="protein sequence ID" value="KGR85774.1"/>
    <property type="molecule type" value="Genomic_DNA"/>
</dbReference>
<keyword evidence="1" id="KW-0472">Membrane</keyword>
<feature type="transmembrane region" description="Helical" evidence="1">
    <location>
        <begin position="86"/>
        <end position="113"/>
    </location>
</feature>
<feature type="transmembrane region" description="Helical" evidence="1">
    <location>
        <begin position="43"/>
        <end position="65"/>
    </location>
</feature>
<sequence>MKGLLHYQFISYLRSYQYVPPLSLFIILLIVNYTYTPNPILDSYSFTSLMLFFIMGWFTVTIFHVEDPGQKQITLLHSQSLSKYYVSLYLLAALIGLFLSIVAVASPIAFGAFGVKTRILHVLLGVLSHFSLAFLSIGLSAVFTRDIVKKRINTWWGVLSVLVISLSLVAFKASFLQVKGLIWLVPPVYLPLEMMASDDSLPFIPEVFYWRFGFVFLYGIFFIAIFLLIIKRKSNFH</sequence>
<proteinExistence type="predicted"/>
<dbReference type="Proteomes" id="UP000030437">
    <property type="component" value="Unassembled WGS sequence"/>
</dbReference>
<dbReference type="STRING" id="1220589.CD32_07960"/>
<gene>
    <name evidence="2" type="ORF">CD32_07960</name>
</gene>
<dbReference type="eggNOG" id="ENOG5033MFI">
    <property type="taxonomic scope" value="Bacteria"/>
</dbReference>
<feature type="transmembrane region" description="Helical" evidence="1">
    <location>
        <begin position="155"/>
        <end position="175"/>
    </location>
</feature>
<evidence type="ECO:0000256" key="1">
    <source>
        <dbReference type="SAM" id="Phobius"/>
    </source>
</evidence>
<evidence type="ECO:0000313" key="3">
    <source>
        <dbReference type="Proteomes" id="UP000030437"/>
    </source>
</evidence>
<keyword evidence="1" id="KW-0812">Transmembrane</keyword>
<evidence type="ECO:0000313" key="2">
    <source>
        <dbReference type="EMBL" id="KGR85774.1"/>
    </source>
</evidence>
<dbReference type="OrthoDB" id="1936187at2"/>
<feature type="transmembrane region" description="Helical" evidence="1">
    <location>
        <begin position="208"/>
        <end position="230"/>
    </location>
</feature>